<sequence length="373" mass="42046">MIKSDSILIVDDEPDVFDVLEGILFREGYQLHYASSGFEVFKFLEWGKPDLILLDVMMPDSDGMDICRQIKQIPECNPIPIIMITALNSKETLAQCLEAGAEDFIGKPVSALEVRARVRSMLRLKKQHDELEKSHQKLEHLLQLREDMAYAVIHDLRNPVVAITLACELLMLTDLTEKQSQKVEQIAISGKHLNNLINSLLLMAKLESGKALLNPQLVNLSAMVQEVVNEFETQTIKKKINLTATIPEAKRLVMADPDLIKRVLENLLNNAIKFSPTNSWVSMEVEYPPDANIVKVYIRDSGRGVKDELKQSIFQKYEIGQRFEGVNQTGLGLAFCKMVIDAHQGCLSLTDNQPQGSIFTLELNTEYHSLLNS</sequence>
<organism evidence="9 10">
    <name type="scientific">Planktothrix tepida PCC 9214</name>
    <dbReference type="NCBI Taxonomy" id="671072"/>
    <lineage>
        <taxon>Bacteria</taxon>
        <taxon>Bacillati</taxon>
        <taxon>Cyanobacteriota</taxon>
        <taxon>Cyanophyceae</taxon>
        <taxon>Oscillatoriophycideae</taxon>
        <taxon>Oscillatoriales</taxon>
        <taxon>Microcoleaceae</taxon>
        <taxon>Planktothrix</taxon>
    </lineage>
</organism>
<keyword evidence="3 6" id="KW-0597">Phosphoprotein</keyword>
<dbReference type="InterPro" id="IPR004358">
    <property type="entry name" value="Sig_transdc_His_kin-like_C"/>
</dbReference>
<dbReference type="Pfam" id="PF00072">
    <property type="entry name" value="Response_reg"/>
    <property type="match status" value="1"/>
</dbReference>
<dbReference type="InterPro" id="IPR036890">
    <property type="entry name" value="HATPase_C_sf"/>
</dbReference>
<protein>
    <recommendedName>
        <fullName evidence="2">histidine kinase</fullName>
        <ecNumber evidence="2">2.7.13.3</ecNumber>
    </recommendedName>
</protein>
<dbReference type="SMART" id="SM00387">
    <property type="entry name" value="HATPase_c"/>
    <property type="match status" value="1"/>
</dbReference>
<evidence type="ECO:0000256" key="4">
    <source>
        <dbReference type="ARBA" id="ARBA00022777"/>
    </source>
</evidence>
<feature type="domain" description="Histidine kinase" evidence="7">
    <location>
        <begin position="151"/>
        <end position="367"/>
    </location>
</feature>
<dbReference type="InterPro" id="IPR003661">
    <property type="entry name" value="HisK_dim/P_dom"/>
</dbReference>
<dbReference type="AlphaFoldDB" id="A0A1J1LTZ5"/>
<gene>
    <name evidence="9" type="ORF">PL921480185</name>
</gene>
<dbReference type="SUPFAM" id="SSF55874">
    <property type="entry name" value="ATPase domain of HSP90 chaperone/DNA topoisomerase II/histidine kinase"/>
    <property type="match status" value="1"/>
</dbReference>
<keyword evidence="4 9" id="KW-0808">Transferase</keyword>
<dbReference type="STRING" id="671072.PL921480185"/>
<evidence type="ECO:0000259" key="7">
    <source>
        <dbReference type="PROSITE" id="PS50109"/>
    </source>
</evidence>
<keyword evidence="4 9" id="KW-0418">Kinase</keyword>
<dbReference type="PROSITE" id="PS50110">
    <property type="entry name" value="RESPONSE_REGULATORY"/>
    <property type="match status" value="1"/>
</dbReference>
<accession>A0A1J1LTZ5</accession>
<dbReference type="Pfam" id="PF02518">
    <property type="entry name" value="HATPase_c"/>
    <property type="match status" value="1"/>
</dbReference>
<dbReference type="InterPro" id="IPR036097">
    <property type="entry name" value="HisK_dim/P_sf"/>
</dbReference>
<keyword evidence="10" id="KW-1185">Reference proteome</keyword>
<feature type="modified residue" description="4-aspartylphosphate" evidence="6">
    <location>
        <position position="55"/>
    </location>
</feature>
<evidence type="ECO:0000256" key="5">
    <source>
        <dbReference type="ARBA" id="ARBA00023012"/>
    </source>
</evidence>
<dbReference type="SMART" id="SM00388">
    <property type="entry name" value="HisKA"/>
    <property type="match status" value="1"/>
</dbReference>
<dbReference type="Proteomes" id="UP000184315">
    <property type="component" value="Unassembled WGS sequence"/>
</dbReference>
<dbReference type="Pfam" id="PF00512">
    <property type="entry name" value="HisKA"/>
    <property type="match status" value="1"/>
</dbReference>
<evidence type="ECO:0000313" key="9">
    <source>
        <dbReference type="EMBL" id="CUR36075.1"/>
    </source>
</evidence>
<comment type="catalytic activity">
    <reaction evidence="1">
        <text>ATP + protein L-histidine = ADP + protein N-phospho-L-histidine.</text>
        <dbReference type="EC" id="2.7.13.3"/>
    </reaction>
</comment>
<evidence type="ECO:0000256" key="6">
    <source>
        <dbReference type="PROSITE-ProRule" id="PRU00169"/>
    </source>
</evidence>
<dbReference type="SMART" id="SM00448">
    <property type="entry name" value="REC"/>
    <property type="match status" value="1"/>
</dbReference>
<keyword evidence="5" id="KW-0902">Two-component regulatory system</keyword>
<reference evidence="10" key="1">
    <citation type="submission" date="2015-10" db="EMBL/GenBank/DDBJ databases">
        <authorList>
            <person name="Regsiter A."/>
            <person name="william w."/>
        </authorList>
    </citation>
    <scope>NUCLEOTIDE SEQUENCE [LARGE SCALE GENOMIC DNA]</scope>
</reference>
<dbReference type="Gene3D" id="1.10.287.130">
    <property type="match status" value="1"/>
</dbReference>
<evidence type="ECO:0000256" key="3">
    <source>
        <dbReference type="ARBA" id="ARBA00022553"/>
    </source>
</evidence>
<evidence type="ECO:0000256" key="1">
    <source>
        <dbReference type="ARBA" id="ARBA00000085"/>
    </source>
</evidence>
<dbReference type="PANTHER" id="PTHR43547">
    <property type="entry name" value="TWO-COMPONENT HISTIDINE KINASE"/>
    <property type="match status" value="1"/>
</dbReference>
<evidence type="ECO:0000313" key="10">
    <source>
        <dbReference type="Proteomes" id="UP000184315"/>
    </source>
</evidence>
<dbReference type="EMBL" id="CZDF01000188">
    <property type="protein sequence ID" value="CUR36075.1"/>
    <property type="molecule type" value="Genomic_DNA"/>
</dbReference>
<dbReference type="OrthoDB" id="418136at2"/>
<dbReference type="PANTHER" id="PTHR43547:SF2">
    <property type="entry name" value="HYBRID SIGNAL TRANSDUCTION HISTIDINE KINASE C"/>
    <property type="match status" value="1"/>
</dbReference>
<dbReference type="SUPFAM" id="SSF47384">
    <property type="entry name" value="Homodimeric domain of signal transducing histidine kinase"/>
    <property type="match status" value="1"/>
</dbReference>
<evidence type="ECO:0000256" key="2">
    <source>
        <dbReference type="ARBA" id="ARBA00012438"/>
    </source>
</evidence>
<proteinExistence type="predicted"/>
<dbReference type="PROSITE" id="PS50109">
    <property type="entry name" value="HIS_KIN"/>
    <property type="match status" value="1"/>
</dbReference>
<dbReference type="Gene3D" id="3.30.565.10">
    <property type="entry name" value="Histidine kinase-like ATPase, C-terminal domain"/>
    <property type="match status" value="1"/>
</dbReference>
<dbReference type="GO" id="GO:0000155">
    <property type="term" value="F:phosphorelay sensor kinase activity"/>
    <property type="evidence" value="ECO:0007669"/>
    <property type="project" value="InterPro"/>
</dbReference>
<dbReference type="InterPro" id="IPR003594">
    <property type="entry name" value="HATPase_dom"/>
</dbReference>
<dbReference type="CDD" id="cd00082">
    <property type="entry name" value="HisKA"/>
    <property type="match status" value="1"/>
</dbReference>
<dbReference type="SUPFAM" id="SSF52172">
    <property type="entry name" value="CheY-like"/>
    <property type="match status" value="1"/>
</dbReference>
<evidence type="ECO:0000259" key="8">
    <source>
        <dbReference type="PROSITE" id="PS50110"/>
    </source>
</evidence>
<dbReference type="InterPro" id="IPR001789">
    <property type="entry name" value="Sig_transdc_resp-reg_receiver"/>
</dbReference>
<dbReference type="EC" id="2.7.13.3" evidence="2"/>
<dbReference type="InterPro" id="IPR011006">
    <property type="entry name" value="CheY-like_superfamily"/>
</dbReference>
<dbReference type="PRINTS" id="PR00344">
    <property type="entry name" value="BCTRLSENSOR"/>
</dbReference>
<dbReference type="Gene3D" id="3.40.50.2300">
    <property type="match status" value="1"/>
</dbReference>
<name>A0A1J1LTZ5_9CYAN</name>
<feature type="domain" description="Response regulatory" evidence="8">
    <location>
        <begin position="6"/>
        <end position="122"/>
    </location>
</feature>
<dbReference type="RefSeq" id="WP_072717194.1">
    <property type="nucleotide sequence ID" value="NZ_LN889764.1"/>
</dbReference>
<dbReference type="InterPro" id="IPR005467">
    <property type="entry name" value="His_kinase_dom"/>
</dbReference>